<accession>A0A0R1UM63</accession>
<organism evidence="1 2">
    <name type="scientific">Limosilactobacillus equigenerosi DSM 18793 = JCM 14505</name>
    <dbReference type="NCBI Taxonomy" id="1423742"/>
    <lineage>
        <taxon>Bacteria</taxon>
        <taxon>Bacillati</taxon>
        <taxon>Bacillota</taxon>
        <taxon>Bacilli</taxon>
        <taxon>Lactobacillales</taxon>
        <taxon>Lactobacillaceae</taxon>
        <taxon>Limosilactobacillus</taxon>
    </lineage>
</organism>
<dbReference type="AlphaFoldDB" id="A0A0R1UM63"/>
<protein>
    <submittedName>
        <fullName evidence="1">Uncharacterized protein</fullName>
    </submittedName>
</protein>
<evidence type="ECO:0000313" key="2">
    <source>
        <dbReference type="Proteomes" id="UP000051084"/>
    </source>
</evidence>
<comment type="caution">
    <text evidence="1">The sequence shown here is derived from an EMBL/GenBank/DDBJ whole genome shotgun (WGS) entry which is preliminary data.</text>
</comment>
<keyword evidence="2" id="KW-1185">Reference proteome</keyword>
<evidence type="ECO:0000313" key="1">
    <source>
        <dbReference type="EMBL" id="KRL92602.1"/>
    </source>
</evidence>
<reference evidence="1 2" key="1">
    <citation type="journal article" date="2015" name="Genome Announc.">
        <title>Expanding the biotechnology potential of lactobacilli through comparative genomics of 213 strains and associated genera.</title>
        <authorList>
            <person name="Sun Z."/>
            <person name="Harris H.M."/>
            <person name="McCann A."/>
            <person name="Guo C."/>
            <person name="Argimon S."/>
            <person name="Zhang W."/>
            <person name="Yang X."/>
            <person name="Jeffery I.B."/>
            <person name="Cooney J.C."/>
            <person name="Kagawa T.F."/>
            <person name="Liu W."/>
            <person name="Song Y."/>
            <person name="Salvetti E."/>
            <person name="Wrobel A."/>
            <person name="Rasinkangas P."/>
            <person name="Parkhill J."/>
            <person name="Rea M.C."/>
            <person name="O'Sullivan O."/>
            <person name="Ritari J."/>
            <person name="Douillard F.P."/>
            <person name="Paul Ross R."/>
            <person name="Yang R."/>
            <person name="Briner A.E."/>
            <person name="Felis G.E."/>
            <person name="de Vos W.M."/>
            <person name="Barrangou R."/>
            <person name="Klaenhammer T.R."/>
            <person name="Caufield P.W."/>
            <person name="Cui Y."/>
            <person name="Zhang H."/>
            <person name="O'Toole P.W."/>
        </authorList>
    </citation>
    <scope>NUCLEOTIDE SEQUENCE [LARGE SCALE GENOMIC DNA]</scope>
    <source>
        <strain evidence="1 2">DSM 18793</strain>
    </source>
</reference>
<dbReference type="Proteomes" id="UP000051084">
    <property type="component" value="Unassembled WGS sequence"/>
</dbReference>
<name>A0A0R1UM63_9LACO</name>
<dbReference type="PATRIC" id="fig|1423742.4.peg.207"/>
<dbReference type="EMBL" id="AZGC01000053">
    <property type="protein sequence ID" value="KRL92602.1"/>
    <property type="molecule type" value="Genomic_DNA"/>
</dbReference>
<gene>
    <name evidence="1" type="ORF">FC21_GL000195</name>
</gene>
<sequence>MMKRRILIIVLVIGGIVGYVHYNLEHYFFYYVATYDKHNGTFKYVNSLSGFDRVTLPGYHFEYNDDLLGEVESMIVQKNVIKRGDEVVVGPGEVLYYPNNKKTDSTNTRLLDFDNYGKIDKSFSDPVPTKLISFLLKIREAFIEDNRPKINLQWIFNLKMAVENQLIKLIEN</sequence>
<proteinExistence type="predicted"/>
<dbReference type="STRING" id="417373.GCA_001570685_01111"/>